<feature type="transmembrane region" description="Helical" evidence="1">
    <location>
        <begin position="198"/>
        <end position="218"/>
    </location>
</feature>
<protein>
    <recommendedName>
        <fullName evidence="4">DUF4386 family protein</fullName>
    </recommendedName>
</protein>
<evidence type="ECO:0000256" key="1">
    <source>
        <dbReference type="SAM" id="Phobius"/>
    </source>
</evidence>
<feature type="transmembrane region" description="Helical" evidence="1">
    <location>
        <begin position="21"/>
        <end position="42"/>
    </location>
</feature>
<keyword evidence="1" id="KW-0472">Membrane</keyword>
<feature type="transmembrane region" description="Helical" evidence="1">
    <location>
        <begin position="70"/>
        <end position="90"/>
    </location>
</feature>
<sequence length="239" mass="23752">MTIMTRTPLDARTGTDLPPAARLAMAASAVLAPALVILGLLWHRELASADDRATVTAIAADVDAFTLDAWMAPVATLVWIPAILAVARVARAGARGLGLAGLLLGFLVAVPLVADPGQLAYVAVSSGLDVDATLRLLETAASGPSAVFGWAFVAGLLGLVLLGAAILRGRSAPRWAGVALVAGPVAVVPSWASGSLAATVVTWGIVLIGFAGCAWALVTGGAESGAPAAARAAAPSQAL</sequence>
<proteinExistence type="predicted"/>
<evidence type="ECO:0008006" key="4">
    <source>
        <dbReference type="Google" id="ProtNLM"/>
    </source>
</evidence>
<dbReference type="AlphaFoldDB" id="A0A2V4AZS4"/>
<accession>A0A2V4AZS4</accession>
<keyword evidence="3" id="KW-1185">Reference proteome</keyword>
<dbReference type="EMBL" id="MASW01000002">
    <property type="protein sequence ID" value="PXY27386.1"/>
    <property type="molecule type" value="Genomic_DNA"/>
</dbReference>
<feature type="transmembrane region" description="Helical" evidence="1">
    <location>
        <begin position="97"/>
        <end position="114"/>
    </location>
</feature>
<evidence type="ECO:0000313" key="2">
    <source>
        <dbReference type="EMBL" id="PXY27386.1"/>
    </source>
</evidence>
<evidence type="ECO:0000313" key="3">
    <source>
        <dbReference type="Proteomes" id="UP000249915"/>
    </source>
</evidence>
<dbReference type="Proteomes" id="UP000249915">
    <property type="component" value="Unassembled WGS sequence"/>
</dbReference>
<organism evidence="2 3">
    <name type="scientific">Prauserella muralis</name>
    <dbReference type="NCBI Taxonomy" id="588067"/>
    <lineage>
        <taxon>Bacteria</taxon>
        <taxon>Bacillati</taxon>
        <taxon>Actinomycetota</taxon>
        <taxon>Actinomycetes</taxon>
        <taxon>Pseudonocardiales</taxon>
        <taxon>Pseudonocardiaceae</taxon>
        <taxon>Prauserella</taxon>
    </lineage>
</organism>
<gene>
    <name evidence="2" type="ORF">BAY60_13180</name>
</gene>
<keyword evidence="1" id="KW-1133">Transmembrane helix</keyword>
<comment type="caution">
    <text evidence="2">The sequence shown here is derived from an EMBL/GenBank/DDBJ whole genome shotgun (WGS) entry which is preliminary data.</text>
</comment>
<feature type="transmembrane region" description="Helical" evidence="1">
    <location>
        <begin position="147"/>
        <end position="167"/>
    </location>
</feature>
<name>A0A2V4AZS4_9PSEU</name>
<reference evidence="2 3" key="1">
    <citation type="submission" date="2016-07" db="EMBL/GenBank/DDBJ databases">
        <title>Draft genome sequence of Prauserella muralis DSM 45305, isolated from a mould-covered wall in an indoor environment.</title>
        <authorList>
            <person name="Ruckert C."/>
            <person name="Albersmeier A."/>
            <person name="Jiang C.-L."/>
            <person name="Jiang Y."/>
            <person name="Kalinowski J."/>
            <person name="Schneider O."/>
            <person name="Winkler A."/>
            <person name="Zotchev S.B."/>
        </authorList>
    </citation>
    <scope>NUCLEOTIDE SEQUENCE [LARGE SCALE GENOMIC DNA]</scope>
    <source>
        <strain evidence="2 3">DSM 45305</strain>
    </source>
</reference>
<feature type="transmembrane region" description="Helical" evidence="1">
    <location>
        <begin position="174"/>
        <end position="192"/>
    </location>
</feature>
<keyword evidence="1" id="KW-0812">Transmembrane</keyword>